<dbReference type="AlphaFoldDB" id="A0A9D1F1A6"/>
<reference evidence="1" key="2">
    <citation type="journal article" date="2021" name="PeerJ">
        <title>Extensive microbial diversity within the chicken gut microbiome revealed by metagenomics and culture.</title>
        <authorList>
            <person name="Gilroy R."/>
            <person name="Ravi A."/>
            <person name="Getino M."/>
            <person name="Pursley I."/>
            <person name="Horton D.L."/>
            <person name="Alikhan N.F."/>
            <person name="Baker D."/>
            <person name="Gharbi K."/>
            <person name="Hall N."/>
            <person name="Watson M."/>
            <person name="Adriaenssens E.M."/>
            <person name="Foster-Nyarko E."/>
            <person name="Jarju S."/>
            <person name="Secka A."/>
            <person name="Antonio M."/>
            <person name="Oren A."/>
            <person name="Chaudhuri R.R."/>
            <person name="La Ragione R."/>
            <person name="Hildebrand F."/>
            <person name="Pallen M.J."/>
        </authorList>
    </citation>
    <scope>NUCLEOTIDE SEQUENCE</scope>
    <source>
        <strain evidence="1">6276</strain>
    </source>
</reference>
<evidence type="ECO:0000313" key="1">
    <source>
        <dbReference type="EMBL" id="HIS37349.1"/>
    </source>
</evidence>
<name>A0A9D1F1A6_9BACT</name>
<organism evidence="1 2">
    <name type="scientific">Candidatus Scatousia excrementigallinarum</name>
    <dbReference type="NCBI Taxonomy" id="2840935"/>
    <lineage>
        <taxon>Bacteria</taxon>
        <taxon>Candidatus Scatousia</taxon>
    </lineage>
</organism>
<gene>
    <name evidence="1" type="ORF">IAC10_12125</name>
</gene>
<protein>
    <submittedName>
        <fullName evidence="1">Uncharacterized protein</fullName>
    </submittedName>
</protein>
<feature type="non-terminal residue" evidence="1">
    <location>
        <position position="1"/>
    </location>
</feature>
<dbReference type="Proteomes" id="UP000823928">
    <property type="component" value="Unassembled WGS sequence"/>
</dbReference>
<reference evidence="1" key="1">
    <citation type="submission" date="2020-10" db="EMBL/GenBank/DDBJ databases">
        <authorList>
            <person name="Gilroy R."/>
        </authorList>
    </citation>
    <scope>NUCLEOTIDE SEQUENCE</scope>
    <source>
        <strain evidence="1">6276</strain>
    </source>
</reference>
<comment type="caution">
    <text evidence="1">The sequence shown here is derived from an EMBL/GenBank/DDBJ whole genome shotgun (WGS) entry which is preliminary data.</text>
</comment>
<dbReference type="EMBL" id="DVIU01000245">
    <property type="protein sequence ID" value="HIS37349.1"/>
    <property type="molecule type" value="Genomic_DNA"/>
</dbReference>
<accession>A0A9D1F1A6</accession>
<sequence>SSKLRECWPYDTITLKDGKEYEVTKLQTGKQFQMKDSETADYSSPNIGIITGDGTPMILSYNTKCEALDPVKTYSWSTEDNKPVTNATSNCVAAVFEINGKKKPNKQNEDVALFNANGLGSSCAIKLDNGKCFTSVFTPTPLTKAECEARKSELGIKECYYDNDYWAGAVKQCGGVNNLPTMADLGKIASAIYEGNPTVGAYNIVKNLTYISGTATSLGLPEPTFYLWSGEEGLDNRAYRRGFYPTYTYSDDYNSRIYSGVQAFCLGD</sequence>
<evidence type="ECO:0000313" key="2">
    <source>
        <dbReference type="Proteomes" id="UP000823928"/>
    </source>
</evidence>
<proteinExistence type="predicted"/>